<dbReference type="SUPFAM" id="SSF48498">
    <property type="entry name" value="Tetracyclin repressor-like, C-terminal domain"/>
    <property type="match status" value="1"/>
</dbReference>
<accession>A0A1T5B4A1</accession>
<evidence type="ECO:0000313" key="4">
    <source>
        <dbReference type="EMBL" id="SKB42121.1"/>
    </source>
</evidence>
<organism evidence="4 5">
    <name type="scientific">Sphingopyxis flava</name>
    <dbReference type="NCBI Taxonomy" id="1507287"/>
    <lineage>
        <taxon>Bacteria</taxon>
        <taxon>Pseudomonadati</taxon>
        <taxon>Pseudomonadota</taxon>
        <taxon>Alphaproteobacteria</taxon>
        <taxon>Sphingomonadales</taxon>
        <taxon>Sphingomonadaceae</taxon>
        <taxon>Sphingopyxis</taxon>
    </lineage>
</organism>
<dbReference type="SUPFAM" id="SSF46689">
    <property type="entry name" value="Homeodomain-like"/>
    <property type="match status" value="1"/>
</dbReference>
<dbReference type="Proteomes" id="UP000190044">
    <property type="component" value="Unassembled WGS sequence"/>
</dbReference>
<sequence length="212" mass="23363">MIPASTVSGDGAAAARRKAFVDAAREAFFANGYAGTTMSSIAGKVGGSKTTLWTYFPSKEALFEAVVDDIVQYYGAALQVDLPVDEEVLPVLRRFCRVLVTTLTSDPLLALYQLVIGEARRFPHLAQTFYDRGPRRGKARLAVWITAKMDRGELRRGDPLQAVYHLAGLCQAGLFQFTLLNLAEARRIGRDRIEAEIDAALDTFYRAWGPES</sequence>
<dbReference type="InterPro" id="IPR050109">
    <property type="entry name" value="HTH-type_TetR-like_transc_reg"/>
</dbReference>
<protein>
    <submittedName>
        <fullName evidence="4">Transcriptional regulator, TetR family</fullName>
    </submittedName>
</protein>
<reference evidence="5" key="1">
    <citation type="submission" date="2017-02" db="EMBL/GenBank/DDBJ databases">
        <authorList>
            <person name="Varghese N."/>
            <person name="Submissions S."/>
        </authorList>
    </citation>
    <scope>NUCLEOTIDE SEQUENCE [LARGE SCALE GENOMIC DNA]</scope>
    <source>
        <strain evidence="5">R11H</strain>
    </source>
</reference>
<keyword evidence="1 2" id="KW-0238">DNA-binding</keyword>
<dbReference type="InterPro" id="IPR036271">
    <property type="entry name" value="Tet_transcr_reg_TetR-rel_C_sf"/>
</dbReference>
<dbReference type="PANTHER" id="PTHR30055">
    <property type="entry name" value="HTH-TYPE TRANSCRIPTIONAL REGULATOR RUTR"/>
    <property type="match status" value="1"/>
</dbReference>
<evidence type="ECO:0000256" key="1">
    <source>
        <dbReference type="ARBA" id="ARBA00023125"/>
    </source>
</evidence>
<feature type="domain" description="HTH tetR-type" evidence="3">
    <location>
        <begin position="14"/>
        <end position="74"/>
    </location>
</feature>
<dbReference type="InterPro" id="IPR039536">
    <property type="entry name" value="TetR_C_Proteobacteria"/>
</dbReference>
<evidence type="ECO:0000313" key="5">
    <source>
        <dbReference type="Proteomes" id="UP000190044"/>
    </source>
</evidence>
<dbReference type="Gene3D" id="1.10.10.60">
    <property type="entry name" value="Homeodomain-like"/>
    <property type="match status" value="1"/>
</dbReference>
<dbReference type="GO" id="GO:0000976">
    <property type="term" value="F:transcription cis-regulatory region binding"/>
    <property type="evidence" value="ECO:0007669"/>
    <property type="project" value="TreeGrafter"/>
</dbReference>
<name>A0A1T5B4A1_9SPHN</name>
<gene>
    <name evidence="4" type="ORF">SAMN06295937_1005129</name>
</gene>
<dbReference type="RefSeq" id="WP_245798615.1">
    <property type="nucleotide sequence ID" value="NZ_FUYP01000005.1"/>
</dbReference>
<dbReference type="Pfam" id="PF14246">
    <property type="entry name" value="TetR_C_7"/>
    <property type="match status" value="1"/>
</dbReference>
<keyword evidence="5" id="KW-1185">Reference proteome</keyword>
<dbReference type="PRINTS" id="PR00455">
    <property type="entry name" value="HTHTETR"/>
</dbReference>
<dbReference type="PANTHER" id="PTHR30055:SF119">
    <property type="entry name" value="NALC"/>
    <property type="match status" value="1"/>
</dbReference>
<feature type="DNA-binding region" description="H-T-H motif" evidence="2">
    <location>
        <begin position="37"/>
        <end position="56"/>
    </location>
</feature>
<dbReference type="InterPro" id="IPR009057">
    <property type="entry name" value="Homeodomain-like_sf"/>
</dbReference>
<dbReference type="Pfam" id="PF00440">
    <property type="entry name" value="TetR_N"/>
    <property type="match status" value="1"/>
</dbReference>
<dbReference type="AlphaFoldDB" id="A0A1T5B4A1"/>
<dbReference type="GO" id="GO:0003700">
    <property type="term" value="F:DNA-binding transcription factor activity"/>
    <property type="evidence" value="ECO:0007669"/>
    <property type="project" value="TreeGrafter"/>
</dbReference>
<dbReference type="Gene3D" id="1.10.357.10">
    <property type="entry name" value="Tetracycline Repressor, domain 2"/>
    <property type="match status" value="1"/>
</dbReference>
<proteinExistence type="predicted"/>
<dbReference type="InterPro" id="IPR001647">
    <property type="entry name" value="HTH_TetR"/>
</dbReference>
<evidence type="ECO:0000259" key="3">
    <source>
        <dbReference type="PROSITE" id="PS50977"/>
    </source>
</evidence>
<dbReference type="PROSITE" id="PS50977">
    <property type="entry name" value="HTH_TETR_2"/>
    <property type="match status" value="1"/>
</dbReference>
<evidence type="ECO:0000256" key="2">
    <source>
        <dbReference type="PROSITE-ProRule" id="PRU00335"/>
    </source>
</evidence>
<dbReference type="EMBL" id="FUYP01000005">
    <property type="protein sequence ID" value="SKB42121.1"/>
    <property type="molecule type" value="Genomic_DNA"/>
</dbReference>